<sequence length="156" mass="17365">MTIGEGFLILRNGKKGTSPKLIKSKRGQTVGVHEVKRLWVVPAFMLIPGNILSMPFEWWPVFTLGDNTYSLILIPFAIGLHQQVQGMLPKEAVSQLGRRVVGLGILITLIAAAGYWYPIAAIVAVAIAIIGREALTLTQRMQEENMPFYFRKRTMA</sequence>
<organism evidence="2 3">
    <name type="scientific">Mesobacillus boroniphilus JCM 21738</name>
    <dbReference type="NCBI Taxonomy" id="1294265"/>
    <lineage>
        <taxon>Bacteria</taxon>
        <taxon>Bacillati</taxon>
        <taxon>Bacillota</taxon>
        <taxon>Bacilli</taxon>
        <taxon>Bacillales</taxon>
        <taxon>Bacillaceae</taxon>
        <taxon>Mesobacillus</taxon>
    </lineage>
</organism>
<dbReference type="EMBL" id="BAUW01000005">
    <property type="protein sequence ID" value="GAE44023.1"/>
    <property type="molecule type" value="Genomic_DNA"/>
</dbReference>
<feature type="transmembrane region" description="Helical" evidence="1">
    <location>
        <begin position="68"/>
        <end position="88"/>
    </location>
</feature>
<gene>
    <name evidence="2" type="ORF">JCM21738_701</name>
</gene>
<keyword evidence="1" id="KW-0812">Transmembrane</keyword>
<dbReference type="RefSeq" id="WP_243462859.1">
    <property type="nucleotide sequence ID" value="NZ_BAUW01000005.1"/>
</dbReference>
<keyword evidence="2" id="KW-0132">Cell division</keyword>
<keyword evidence="3" id="KW-1185">Reference proteome</keyword>
<evidence type="ECO:0000313" key="3">
    <source>
        <dbReference type="Proteomes" id="UP000018949"/>
    </source>
</evidence>
<evidence type="ECO:0000256" key="1">
    <source>
        <dbReference type="SAM" id="Phobius"/>
    </source>
</evidence>
<keyword evidence="1" id="KW-0472">Membrane</keyword>
<dbReference type="Proteomes" id="UP000018949">
    <property type="component" value="Unassembled WGS sequence"/>
</dbReference>
<protein>
    <submittedName>
        <fullName evidence="2">Cell division topological determinant MinJ</fullName>
    </submittedName>
</protein>
<reference evidence="2 3" key="1">
    <citation type="submission" date="2013-12" db="EMBL/GenBank/DDBJ databases">
        <title>NBRP : Genome information of microbial organism related human and environment.</title>
        <authorList>
            <person name="Hattori M."/>
            <person name="Oshima K."/>
            <person name="Inaba H."/>
            <person name="Suda W."/>
            <person name="Sakamoto M."/>
            <person name="Iino T."/>
            <person name="Kitahara M."/>
            <person name="Oshida Y."/>
            <person name="Iida T."/>
            <person name="Kudo T."/>
            <person name="Itoh T."/>
            <person name="Ahmed I."/>
            <person name="Ohkuma M."/>
        </authorList>
    </citation>
    <scope>NUCLEOTIDE SEQUENCE [LARGE SCALE GENOMIC DNA]</scope>
    <source>
        <strain evidence="2 3">JCM 21738</strain>
    </source>
</reference>
<feature type="transmembrane region" description="Helical" evidence="1">
    <location>
        <begin position="100"/>
        <end position="131"/>
    </location>
</feature>
<dbReference type="AlphaFoldDB" id="W4RJH1"/>
<comment type="caution">
    <text evidence="2">The sequence shown here is derived from an EMBL/GenBank/DDBJ whole genome shotgun (WGS) entry which is preliminary data.</text>
</comment>
<evidence type="ECO:0000313" key="2">
    <source>
        <dbReference type="EMBL" id="GAE44023.1"/>
    </source>
</evidence>
<keyword evidence="1" id="KW-1133">Transmembrane helix</keyword>
<accession>W4RJH1</accession>
<keyword evidence="2" id="KW-0131">Cell cycle</keyword>
<dbReference type="eggNOG" id="COG0265">
    <property type="taxonomic scope" value="Bacteria"/>
</dbReference>
<name>W4RJH1_9BACI</name>
<dbReference type="GO" id="GO:0051301">
    <property type="term" value="P:cell division"/>
    <property type="evidence" value="ECO:0007669"/>
    <property type="project" value="UniProtKB-KW"/>
</dbReference>
<proteinExistence type="predicted"/>